<dbReference type="InterPro" id="IPR040758">
    <property type="entry name" value="PrmC_N"/>
</dbReference>
<comment type="similarity">
    <text evidence="5">Belongs to the protein N5-glutamine methyltransferase family. PrmC subfamily.</text>
</comment>
<dbReference type="RefSeq" id="WP_057746771.1">
    <property type="nucleotide sequence ID" value="NZ_AZEF01000061.1"/>
</dbReference>
<dbReference type="InterPro" id="IPR004556">
    <property type="entry name" value="HemK-like"/>
</dbReference>
<dbReference type="InterPro" id="IPR029063">
    <property type="entry name" value="SAM-dependent_MTases_sf"/>
</dbReference>
<dbReference type="STRING" id="1423731.FC81_GL000518"/>
<dbReference type="NCBIfam" id="TIGR00536">
    <property type="entry name" value="hemK_fam"/>
    <property type="match status" value="1"/>
</dbReference>
<evidence type="ECO:0000256" key="4">
    <source>
        <dbReference type="ARBA" id="ARBA00048391"/>
    </source>
</evidence>
<evidence type="ECO:0000259" key="6">
    <source>
        <dbReference type="Pfam" id="PF05175"/>
    </source>
</evidence>
<dbReference type="EMBL" id="AZEF01000061">
    <property type="protein sequence ID" value="KRL00140.1"/>
    <property type="molecule type" value="Genomic_DNA"/>
</dbReference>
<dbReference type="GO" id="GO:0032259">
    <property type="term" value="P:methylation"/>
    <property type="evidence" value="ECO:0007669"/>
    <property type="project" value="UniProtKB-KW"/>
</dbReference>
<feature type="binding site" evidence="5">
    <location>
        <position position="187"/>
    </location>
    <ligand>
        <name>S-adenosyl-L-methionine</name>
        <dbReference type="ChEBI" id="CHEBI:59789"/>
    </ligand>
</feature>
<evidence type="ECO:0000313" key="9">
    <source>
        <dbReference type="Proteomes" id="UP000051621"/>
    </source>
</evidence>
<dbReference type="PROSITE" id="PS00092">
    <property type="entry name" value="N6_MTASE"/>
    <property type="match status" value="1"/>
</dbReference>
<comment type="caution">
    <text evidence="8">The sequence shown here is derived from an EMBL/GenBank/DDBJ whole genome shotgun (WGS) entry which is preliminary data.</text>
</comment>
<keyword evidence="1 5" id="KW-0489">Methyltransferase</keyword>
<accession>A0A0R1LWT9</accession>
<dbReference type="CDD" id="cd02440">
    <property type="entry name" value="AdoMet_MTases"/>
    <property type="match status" value="1"/>
</dbReference>
<dbReference type="Gene3D" id="3.40.50.150">
    <property type="entry name" value="Vaccinia Virus protein VP39"/>
    <property type="match status" value="1"/>
</dbReference>
<name>A0A0R1LWT9_9LACO</name>
<dbReference type="InterPro" id="IPR002052">
    <property type="entry name" value="DNA_methylase_N6_adenine_CS"/>
</dbReference>
<gene>
    <name evidence="5" type="primary">prmC</name>
    <name evidence="8" type="ORF">FC81_GL000518</name>
</gene>
<dbReference type="Proteomes" id="UP000051621">
    <property type="component" value="Unassembled WGS sequence"/>
</dbReference>
<sequence length="289" mass="32553">MSSLTYFEAQKWAFSFGAKFKVEESTVNLLLLGIKDWNLTDLLLNYREQMPSVEFEKFKGMVEKVAQGWPPQYLLGEAVFLGRKFKVTEDTLIPRQETEELVDWILADFEDTTSQLKLVDIGTGTGIIGLSVQLARPAWNVTLTDISPAALTVAQANARRYKLIVKTICSDLFSALKGEKYDIIVSNPPYIATAEKDLMDRSVLEHEPQLALFAADKGLLMYQRIAAEIQAYLSKKAVLYLEIGFQQGQAVKAIFEKAFPAATVSLRTDMAGHDRMLRVIFNNIDREVK</sequence>
<reference evidence="8 9" key="1">
    <citation type="journal article" date="2015" name="Genome Announc.">
        <title>Expanding the biotechnology potential of lactobacilli through comparative genomics of 213 strains and associated genera.</title>
        <authorList>
            <person name="Sun Z."/>
            <person name="Harris H.M."/>
            <person name="McCann A."/>
            <person name="Guo C."/>
            <person name="Argimon S."/>
            <person name="Zhang W."/>
            <person name="Yang X."/>
            <person name="Jeffery I.B."/>
            <person name="Cooney J.C."/>
            <person name="Kagawa T.F."/>
            <person name="Liu W."/>
            <person name="Song Y."/>
            <person name="Salvetti E."/>
            <person name="Wrobel A."/>
            <person name="Rasinkangas P."/>
            <person name="Parkhill J."/>
            <person name="Rea M.C."/>
            <person name="O'Sullivan O."/>
            <person name="Ritari J."/>
            <person name="Douillard F.P."/>
            <person name="Paul Ross R."/>
            <person name="Yang R."/>
            <person name="Briner A.E."/>
            <person name="Felis G.E."/>
            <person name="de Vos W.M."/>
            <person name="Barrangou R."/>
            <person name="Klaenhammer T.R."/>
            <person name="Caufield P.W."/>
            <person name="Cui Y."/>
            <person name="Zhang H."/>
            <person name="O'Toole P.W."/>
        </authorList>
    </citation>
    <scope>NUCLEOTIDE SEQUENCE [LARGE SCALE GENOMIC DNA]</scope>
    <source>
        <strain evidence="8 9">DSM 19910</strain>
    </source>
</reference>
<evidence type="ECO:0000256" key="1">
    <source>
        <dbReference type="ARBA" id="ARBA00022603"/>
    </source>
</evidence>
<dbReference type="Gene3D" id="1.10.8.10">
    <property type="entry name" value="DNA helicase RuvA subunit, C-terminal domain"/>
    <property type="match status" value="1"/>
</dbReference>
<dbReference type="PATRIC" id="fig|1423731.3.peg.533"/>
<feature type="binding site" evidence="5">
    <location>
        <begin position="122"/>
        <end position="126"/>
    </location>
    <ligand>
        <name>S-adenosyl-L-methionine</name>
        <dbReference type="ChEBI" id="CHEBI:59789"/>
    </ligand>
</feature>
<dbReference type="EC" id="2.1.1.297" evidence="5"/>
<evidence type="ECO:0000259" key="7">
    <source>
        <dbReference type="Pfam" id="PF17827"/>
    </source>
</evidence>
<comment type="caution">
    <text evidence="5">Lacks conserved residue(s) required for the propagation of feature annotation.</text>
</comment>
<dbReference type="HAMAP" id="MF_02126">
    <property type="entry name" value="RF_methyltr_PrmC"/>
    <property type="match status" value="1"/>
</dbReference>
<evidence type="ECO:0000256" key="3">
    <source>
        <dbReference type="ARBA" id="ARBA00022691"/>
    </source>
</evidence>
<keyword evidence="2 5" id="KW-0808">Transferase</keyword>
<dbReference type="GO" id="GO:0003676">
    <property type="term" value="F:nucleic acid binding"/>
    <property type="evidence" value="ECO:0007669"/>
    <property type="project" value="InterPro"/>
</dbReference>
<dbReference type="GO" id="GO:0102559">
    <property type="term" value="F:peptide chain release factor N(5)-glutamine methyltransferase activity"/>
    <property type="evidence" value="ECO:0007669"/>
    <property type="project" value="UniProtKB-EC"/>
</dbReference>
<comment type="function">
    <text evidence="5">Methylates the class 1 translation termination release factors RF1/PrfA and RF2/PrfB on the glutamine residue of the universally conserved GGQ motif.</text>
</comment>
<dbReference type="OrthoDB" id="9800643at2"/>
<dbReference type="PANTHER" id="PTHR18895:SF74">
    <property type="entry name" value="MTRF1L RELEASE FACTOR GLUTAMINE METHYLTRANSFERASE"/>
    <property type="match status" value="1"/>
</dbReference>
<dbReference type="InterPro" id="IPR007848">
    <property type="entry name" value="Small_mtfrase_dom"/>
</dbReference>
<keyword evidence="3 5" id="KW-0949">S-adenosyl-L-methionine</keyword>
<feature type="domain" description="Release factor glutamine methyltransferase N-terminal" evidence="7">
    <location>
        <begin position="9"/>
        <end position="76"/>
    </location>
</feature>
<dbReference type="NCBIfam" id="TIGR03534">
    <property type="entry name" value="RF_mod_PrmC"/>
    <property type="match status" value="1"/>
</dbReference>
<feature type="binding site" evidence="5">
    <location>
        <begin position="187"/>
        <end position="190"/>
    </location>
    <ligand>
        <name>substrate</name>
    </ligand>
</feature>
<comment type="catalytic activity">
    <reaction evidence="4 5">
        <text>L-glutaminyl-[peptide chain release factor] + S-adenosyl-L-methionine = N(5)-methyl-L-glutaminyl-[peptide chain release factor] + S-adenosyl-L-homocysteine + H(+)</text>
        <dbReference type="Rhea" id="RHEA:42896"/>
        <dbReference type="Rhea" id="RHEA-COMP:10271"/>
        <dbReference type="Rhea" id="RHEA-COMP:10272"/>
        <dbReference type="ChEBI" id="CHEBI:15378"/>
        <dbReference type="ChEBI" id="CHEBI:30011"/>
        <dbReference type="ChEBI" id="CHEBI:57856"/>
        <dbReference type="ChEBI" id="CHEBI:59789"/>
        <dbReference type="ChEBI" id="CHEBI:61891"/>
        <dbReference type="EC" id="2.1.1.297"/>
    </reaction>
</comment>
<dbReference type="Pfam" id="PF17827">
    <property type="entry name" value="PrmC_N"/>
    <property type="match status" value="1"/>
</dbReference>
<dbReference type="InterPro" id="IPR050320">
    <property type="entry name" value="N5-glutamine_MTase"/>
</dbReference>
<dbReference type="PANTHER" id="PTHR18895">
    <property type="entry name" value="HEMK METHYLTRANSFERASE"/>
    <property type="match status" value="1"/>
</dbReference>
<evidence type="ECO:0000313" key="8">
    <source>
        <dbReference type="EMBL" id="KRL00140.1"/>
    </source>
</evidence>
<protein>
    <recommendedName>
        <fullName evidence="5">Release factor glutamine methyltransferase</fullName>
        <shortName evidence="5">RF MTase</shortName>
        <ecNumber evidence="5">2.1.1.297</ecNumber>
    </recommendedName>
    <alternativeName>
        <fullName evidence="5">N5-glutamine methyltransferase PrmC</fullName>
    </alternativeName>
    <alternativeName>
        <fullName evidence="5">Protein-(glutamine-N5) MTase PrmC</fullName>
    </alternativeName>
    <alternativeName>
        <fullName evidence="5">Protein-glutamine N-methyltransferase PrmC</fullName>
    </alternativeName>
</protein>
<keyword evidence="9" id="KW-1185">Reference proteome</keyword>
<evidence type="ECO:0000256" key="2">
    <source>
        <dbReference type="ARBA" id="ARBA00022679"/>
    </source>
</evidence>
<organism evidence="8 9">
    <name type="scientific">Liquorilactobacillus capillatus DSM 19910</name>
    <dbReference type="NCBI Taxonomy" id="1423731"/>
    <lineage>
        <taxon>Bacteria</taxon>
        <taxon>Bacillati</taxon>
        <taxon>Bacillota</taxon>
        <taxon>Bacilli</taxon>
        <taxon>Lactobacillales</taxon>
        <taxon>Lactobacillaceae</taxon>
        <taxon>Liquorilactobacillus</taxon>
    </lineage>
</organism>
<dbReference type="Pfam" id="PF05175">
    <property type="entry name" value="MTS"/>
    <property type="match status" value="1"/>
</dbReference>
<feature type="domain" description="Methyltransferase small" evidence="6">
    <location>
        <begin position="111"/>
        <end position="196"/>
    </location>
</feature>
<proteinExistence type="inferred from homology"/>
<dbReference type="AlphaFoldDB" id="A0A0R1LWT9"/>
<evidence type="ECO:0000256" key="5">
    <source>
        <dbReference type="HAMAP-Rule" id="MF_02126"/>
    </source>
</evidence>
<dbReference type="SUPFAM" id="SSF53335">
    <property type="entry name" value="S-adenosyl-L-methionine-dependent methyltransferases"/>
    <property type="match status" value="1"/>
</dbReference>
<dbReference type="InterPro" id="IPR019874">
    <property type="entry name" value="RF_methyltr_PrmC"/>
</dbReference>
<feature type="binding site" evidence="5">
    <location>
        <position position="145"/>
    </location>
    <ligand>
        <name>S-adenosyl-L-methionine</name>
        <dbReference type="ChEBI" id="CHEBI:59789"/>
    </ligand>
</feature>